<dbReference type="CDD" id="cd12162">
    <property type="entry name" value="2-Hacid_dh_4"/>
    <property type="match status" value="1"/>
</dbReference>
<feature type="domain" description="D-isomer specific 2-hydroxyacid dehydrogenase catalytic" evidence="5">
    <location>
        <begin position="31"/>
        <end position="315"/>
    </location>
</feature>
<dbReference type="Pfam" id="PF00389">
    <property type="entry name" value="2-Hacid_dh"/>
    <property type="match status" value="1"/>
</dbReference>
<dbReference type="PROSITE" id="PS00671">
    <property type="entry name" value="D_2_HYDROXYACID_DH_3"/>
    <property type="match status" value="1"/>
</dbReference>
<dbReference type="PANTHER" id="PTHR43761">
    <property type="entry name" value="D-ISOMER SPECIFIC 2-HYDROXYACID DEHYDROGENASE FAMILY PROTEIN (AFU_ORTHOLOGUE AFUA_1G13630)"/>
    <property type="match status" value="1"/>
</dbReference>
<dbReference type="InterPro" id="IPR036291">
    <property type="entry name" value="NAD(P)-bd_dom_sf"/>
</dbReference>
<proteinExistence type="inferred from homology"/>
<evidence type="ECO:0000259" key="5">
    <source>
        <dbReference type="Pfam" id="PF00389"/>
    </source>
</evidence>
<evidence type="ECO:0000313" key="7">
    <source>
        <dbReference type="EMBL" id="MDN0077042.1"/>
    </source>
</evidence>
<keyword evidence="2 4" id="KW-0560">Oxidoreductase</keyword>
<dbReference type="InterPro" id="IPR006139">
    <property type="entry name" value="D-isomer_2_OHA_DH_cat_dom"/>
</dbReference>
<dbReference type="SUPFAM" id="SSF52283">
    <property type="entry name" value="Formate/glycerate dehydrogenase catalytic domain-like"/>
    <property type="match status" value="1"/>
</dbReference>
<evidence type="ECO:0000256" key="2">
    <source>
        <dbReference type="ARBA" id="ARBA00023002"/>
    </source>
</evidence>
<dbReference type="Proteomes" id="UP001168540">
    <property type="component" value="Unassembled WGS sequence"/>
</dbReference>
<dbReference type="InterPro" id="IPR006140">
    <property type="entry name" value="D-isomer_DH_NAD-bd"/>
</dbReference>
<dbReference type="RefSeq" id="WP_289831669.1">
    <property type="nucleotide sequence ID" value="NZ_JAUEDK010000051.1"/>
</dbReference>
<evidence type="ECO:0000256" key="4">
    <source>
        <dbReference type="RuleBase" id="RU003719"/>
    </source>
</evidence>
<evidence type="ECO:0000259" key="6">
    <source>
        <dbReference type="Pfam" id="PF02826"/>
    </source>
</evidence>
<organism evidence="7 8">
    <name type="scientific">Crenobacter oryzisoli</name>
    <dbReference type="NCBI Taxonomy" id="3056844"/>
    <lineage>
        <taxon>Bacteria</taxon>
        <taxon>Pseudomonadati</taxon>
        <taxon>Pseudomonadota</taxon>
        <taxon>Betaproteobacteria</taxon>
        <taxon>Neisseriales</taxon>
        <taxon>Neisseriaceae</taxon>
        <taxon>Crenobacter</taxon>
    </lineage>
</organism>
<protein>
    <submittedName>
        <fullName evidence="7">D-2-hydroxyacid dehydrogenase</fullName>
    </submittedName>
</protein>
<dbReference type="EMBL" id="JAUEDK010000051">
    <property type="protein sequence ID" value="MDN0077042.1"/>
    <property type="molecule type" value="Genomic_DNA"/>
</dbReference>
<feature type="domain" description="D-isomer specific 2-hydroxyacid dehydrogenase NAD-binding" evidence="6">
    <location>
        <begin position="106"/>
        <end position="285"/>
    </location>
</feature>
<gene>
    <name evidence="7" type="ORF">QU481_19545</name>
</gene>
<keyword evidence="3" id="KW-0520">NAD</keyword>
<reference evidence="7" key="1">
    <citation type="submission" date="2023-06" db="EMBL/GenBank/DDBJ databases">
        <authorList>
            <person name="Zhang S."/>
        </authorList>
    </citation>
    <scope>NUCLEOTIDE SEQUENCE</scope>
    <source>
        <strain evidence="7">SG2303</strain>
    </source>
</reference>
<dbReference type="Gene3D" id="3.40.50.720">
    <property type="entry name" value="NAD(P)-binding Rossmann-like Domain"/>
    <property type="match status" value="2"/>
</dbReference>
<sequence length="316" mass="33527">MTHSIVFLDRDSLAVPVPVFGFPHRYTEYPATSAEQLVERAANADILITNKVPVTAAQLDELPGLKLIAVAATGVNHIDLEACRTRGVAVCNVRHYGDDTVAEHAFMLMIALRRNLPAYQRDVAAGVWQNAGQFCHFGAPIRDLAGATLGIVGGGGIGQALAKRAEAFGMTVWQAERKGAASVRPGYVAFDTVLEQADVISLHCPLTDETRGMIGAAELVRMKSGAILINTARGGLVDEEALIAALKYGQLGGAGFDVLSVEPPRDGNPLLKARVPHLIVTPHVAWASGEAMGRLAQQVVDNIGAFIAGREANRLV</sequence>
<evidence type="ECO:0000313" key="8">
    <source>
        <dbReference type="Proteomes" id="UP001168540"/>
    </source>
</evidence>
<dbReference type="Pfam" id="PF02826">
    <property type="entry name" value="2-Hacid_dh_C"/>
    <property type="match status" value="1"/>
</dbReference>
<evidence type="ECO:0000256" key="3">
    <source>
        <dbReference type="ARBA" id="ARBA00023027"/>
    </source>
</evidence>
<evidence type="ECO:0000256" key="1">
    <source>
        <dbReference type="ARBA" id="ARBA00005854"/>
    </source>
</evidence>
<dbReference type="PANTHER" id="PTHR43761:SF1">
    <property type="entry name" value="D-ISOMER SPECIFIC 2-HYDROXYACID DEHYDROGENASE CATALYTIC DOMAIN-CONTAINING PROTEIN-RELATED"/>
    <property type="match status" value="1"/>
</dbReference>
<dbReference type="PROSITE" id="PS00670">
    <property type="entry name" value="D_2_HYDROXYACID_DH_2"/>
    <property type="match status" value="1"/>
</dbReference>
<comment type="caution">
    <text evidence="7">The sequence shown here is derived from an EMBL/GenBank/DDBJ whole genome shotgun (WGS) entry which is preliminary data.</text>
</comment>
<name>A0ABT7XTB2_9NEIS</name>
<comment type="similarity">
    <text evidence="1 4">Belongs to the D-isomer specific 2-hydroxyacid dehydrogenase family.</text>
</comment>
<accession>A0ABT7XTB2</accession>
<dbReference type="InterPro" id="IPR029753">
    <property type="entry name" value="D-isomer_DH_CS"/>
</dbReference>
<dbReference type="InterPro" id="IPR050418">
    <property type="entry name" value="D-iso_2-hydroxyacid_DH_PdxB"/>
</dbReference>
<keyword evidence="8" id="KW-1185">Reference proteome</keyword>
<dbReference type="SUPFAM" id="SSF51735">
    <property type="entry name" value="NAD(P)-binding Rossmann-fold domains"/>
    <property type="match status" value="1"/>
</dbReference>